<dbReference type="RefSeq" id="WP_390323091.1">
    <property type="nucleotide sequence ID" value="NZ_JBHRTP010000119.1"/>
</dbReference>
<gene>
    <name evidence="1" type="ORF">ACFOFO_26275</name>
</gene>
<evidence type="ECO:0000313" key="1">
    <source>
        <dbReference type="EMBL" id="MFC3111406.1"/>
    </source>
</evidence>
<sequence>MSDLNHYYGGDLTQSATGDLLKVDGTTQGQQRVLRRLLTNPAAFDRNGNVTVSGDYIFHPTYGAGLPRMVGDTVNIAKIKGVIRGQILLEASVARNPEPIITVTEIQGGVSVYIHYNDAQTGKPVALSFDVNR</sequence>
<reference evidence="2" key="1">
    <citation type="journal article" date="2019" name="Int. J. Syst. Evol. Microbiol.">
        <title>The Global Catalogue of Microorganisms (GCM) 10K type strain sequencing project: providing services to taxonomists for standard genome sequencing and annotation.</title>
        <authorList>
            <consortium name="The Broad Institute Genomics Platform"/>
            <consortium name="The Broad Institute Genome Sequencing Center for Infectious Disease"/>
            <person name="Wu L."/>
            <person name="Ma J."/>
        </authorList>
    </citation>
    <scope>NUCLEOTIDE SEQUENCE [LARGE SCALE GENOMIC DNA]</scope>
    <source>
        <strain evidence="2">KCTC 42986</strain>
    </source>
</reference>
<evidence type="ECO:0000313" key="2">
    <source>
        <dbReference type="Proteomes" id="UP001595530"/>
    </source>
</evidence>
<name>A0ABV7FD72_9BURK</name>
<dbReference type="EMBL" id="JBHRTP010000119">
    <property type="protein sequence ID" value="MFC3111406.1"/>
    <property type="molecule type" value="Genomic_DNA"/>
</dbReference>
<proteinExistence type="predicted"/>
<organism evidence="1 2">
    <name type="scientific">Undibacterium arcticum</name>
    <dbReference type="NCBI Taxonomy" id="1762892"/>
    <lineage>
        <taxon>Bacteria</taxon>
        <taxon>Pseudomonadati</taxon>
        <taxon>Pseudomonadota</taxon>
        <taxon>Betaproteobacteria</taxon>
        <taxon>Burkholderiales</taxon>
        <taxon>Oxalobacteraceae</taxon>
        <taxon>Undibacterium</taxon>
    </lineage>
</organism>
<dbReference type="Proteomes" id="UP001595530">
    <property type="component" value="Unassembled WGS sequence"/>
</dbReference>
<accession>A0ABV7FD72</accession>
<keyword evidence="2" id="KW-1185">Reference proteome</keyword>
<protein>
    <submittedName>
        <fullName evidence="1">Phage tail protein</fullName>
    </submittedName>
</protein>
<comment type="caution">
    <text evidence="1">The sequence shown here is derived from an EMBL/GenBank/DDBJ whole genome shotgun (WGS) entry which is preliminary data.</text>
</comment>